<protein>
    <submittedName>
        <fullName evidence="1">Uncharacterized protein</fullName>
    </submittedName>
</protein>
<sequence>MYVPSGTPMTEAIETPENMSAVASAIRGPSASLGPTPAASTHMTPIEMPRMIRAEASIGKPGATAVSAFARDSRIMKATSTFLRSRSPMSAGTKGDTAAATIPVIVRESPVTPSETESVSAIGVSRPTGIISEDTTVNVLSATAMTGGQRCLISPALRSGWVWAFFTTPVHQRLRGATRSISLTRR</sequence>
<accession>A0A1H7IEV9</accession>
<proteinExistence type="predicted"/>
<organism evidence="1 2">
    <name type="scientific">Nonomuraea pusilla</name>
    <dbReference type="NCBI Taxonomy" id="46177"/>
    <lineage>
        <taxon>Bacteria</taxon>
        <taxon>Bacillati</taxon>
        <taxon>Actinomycetota</taxon>
        <taxon>Actinomycetes</taxon>
        <taxon>Streptosporangiales</taxon>
        <taxon>Streptosporangiaceae</taxon>
        <taxon>Nonomuraea</taxon>
    </lineage>
</organism>
<reference evidence="1 2" key="1">
    <citation type="submission" date="2016-10" db="EMBL/GenBank/DDBJ databases">
        <authorList>
            <person name="de Groot N.N."/>
        </authorList>
    </citation>
    <scope>NUCLEOTIDE SEQUENCE [LARGE SCALE GENOMIC DNA]</scope>
    <source>
        <strain evidence="1 2">DSM 43357</strain>
    </source>
</reference>
<dbReference type="Proteomes" id="UP000198953">
    <property type="component" value="Unassembled WGS sequence"/>
</dbReference>
<keyword evidence="2" id="KW-1185">Reference proteome</keyword>
<evidence type="ECO:0000313" key="2">
    <source>
        <dbReference type="Proteomes" id="UP000198953"/>
    </source>
</evidence>
<gene>
    <name evidence="1" type="ORF">SAMN05660976_00785</name>
</gene>
<evidence type="ECO:0000313" key="1">
    <source>
        <dbReference type="EMBL" id="SEK61103.1"/>
    </source>
</evidence>
<dbReference type="AlphaFoldDB" id="A0A1H7IEV9"/>
<name>A0A1H7IEV9_9ACTN</name>
<dbReference type="EMBL" id="FOBF01000002">
    <property type="protein sequence ID" value="SEK61103.1"/>
    <property type="molecule type" value="Genomic_DNA"/>
</dbReference>